<dbReference type="InterPro" id="IPR035093">
    <property type="entry name" value="RelE/ParE_toxin_dom_sf"/>
</dbReference>
<dbReference type="Gene3D" id="3.30.2310.20">
    <property type="entry name" value="RelE-like"/>
    <property type="match status" value="1"/>
</dbReference>
<dbReference type="InterPro" id="IPR031552">
    <property type="entry name" value="ParE-like_toxin"/>
</dbReference>
<evidence type="ECO:0000313" key="2">
    <source>
        <dbReference type="Proteomes" id="UP000198853"/>
    </source>
</evidence>
<dbReference type="EMBL" id="FNEN01000022">
    <property type="protein sequence ID" value="SDJ23429.1"/>
    <property type="molecule type" value="Genomic_DNA"/>
</dbReference>
<dbReference type="Proteomes" id="UP000198853">
    <property type="component" value="Unassembled WGS sequence"/>
</dbReference>
<keyword evidence="2" id="KW-1185">Reference proteome</keyword>
<gene>
    <name evidence="1" type="ORF">SAMN04488123_12216</name>
</gene>
<dbReference type="AlphaFoldDB" id="A0A1G8S2H9"/>
<dbReference type="SUPFAM" id="SSF143011">
    <property type="entry name" value="RelE-like"/>
    <property type="match status" value="1"/>
</dbReference>
<evidence type="ECO:0000313" key="1">
    <source>
        <dbReference type="EMBL" id="SDJ23429.1"/>
    </source>
</evidence>
<sequence>MKREFDEAIQNIRLNPYVGELKTGDLAGVYTYTIHYRGAQYRLAYRVSENENSEVIVVILAGSREDFYQELKRYMK</sequence>
<proteinExistence type="predicted"/>
<organism evidence="1 2">
    <name type="scientific">Natribacillus halophilus</name>
    <dbReference type="NCBI Taxonomy" id="549003"/>
    <lineage>
        <taxon>Bacteria</taxon>
        <taxon>Bacillati</taxon>
        <taxon>Bacillota</taxon>
        <taxon>Bacilli</taxon>
        <taxon>Bacillales</taxon>
        <taxon>Bacillaceae</taxon>
        <taxon>Natribacillus</taxon>
    </lineage>
</organism>
<accession>A0A1G8S2H9</accession>
<dbReference type="Pfam" id="PF15781">
    <property type="entry name" value="ParE-like_toxin"/>
    <property type="match status" value="1"/>
</dbReference>
<reference evidence="1 2" key="1">
    <citation type="submission" date="2016-10" db="EMBL/GenBank/DDBJ databases">
        <authorList>
            <person name="de Groot N.N."/>
        </authorList>
    </citation>
    <scope>NUCLEOTIDE SEQUENCE [LARGE SCALE GENOMIC DNA]</scope>
    <source>
        <strain evidence="1 2">DSM 21771</strain>
    </source>
</reference>
<name>A0A1G8S2H9_9BACI</name>
<protein>
    <submittedName>
        <fullName evidence="1">ParE-like toxin of type II toxin-antitoxin system</fullName>
    </submittedName>
</protein>